<feature type="compositionally biased region" description="Basic and acidic residues" evidence="1">
    <location>
        <begin position="334"/>
        <end position="346"/>
    </location>
</feature>
<gene>
    <name evidence="2" type="ORF">TVAG_440610</name>
</gene>
<feature type="compositionally biased region" description="Low complexity" evidence="1">
    <location>
        <begin position="278"/>
        <end position="288"/>
    </location>
</feature>
<feature type="compositionally biased region" description="Basic and acidic residues" evidence="1">
    <location>
        <begin position="426"/>
        <end position="449"/>
    </location>
</feature>
<evidence type="ECO:0000313" key="2">
    <source>
        <dbReference type="EMBL" id="EAX88857.1"/>
    </source>
</evidence>
<dbReference type="VEuPathDB" id="TrichDB:TVAG_440610"/>
<reference evidence="2" key="2">
    <citation type="journal article" date="2007" name="Science">
        <title>Draft genome sequence of the sexually transmitted pathogen Trichomonas vaginalis.</title>
        <authorList>
            <person name="Carlton J.M."/>
            <person name="Hirt R.P."/>
            <person name="Silva J.C."/>
            <person name="Delcher A.L."/>
            <person name="Schatz M."/>
            <person name="Zhao Q."/>
            <person name="Wortman J.R."/>
            <person name="Bidwell S.L."/>
            <person name="Alsmark U.C.M."/>
            <person name="Besteiro S."/>
            <person name="Sicheritz-Ponten T."/>
            <person name="Noel C.J."/>
            <person name="Dacks J.B."/>
            <person name="Foster P.G."/>
            <person name="Simillion C."/>
            <person name="Van de Peer Y."/>
            <person name="Miranda-Saavedra D."/>
            <person name="Barton G.J."/>
            <person name="Westrop G.D."/>
            <person name="Mueller S."/>
            <person name="Dessi D."/>
            <person name="Fiori P.L."/>
            <person name="Ren Q."/>
            <person name="Paulsen I."/>
            <person name="Zhang H."/>
            <person name="Bastida-Corcuera F.D."/>
            <person name="Simoes-Barbosa A."/>
            <person name="Brown M.T."/>
            <person name="Hayes R.D."/>
            <person name="Mukherjee M."/>
            <person name="Okumura C.Y."/>
            <person name="Schneider R."/>
            <person name="Smith A.J."/>
            <person name="Vanacova S."/>
            <person name="Villalvazo M."/>
            <person name="Haas B.J."/>
            <person name="Pertea M."/>
            <person name="Feldblyum T.V."/>
            <person name="Utterback T.R."/>
            <person name="Shu C.L."/>
            <person name="Osoegawa K."/>
            <person name="de Jong P.J."/>
            <person name="Hrdy I."/>
            <person name="Horvathova L."/>
            <person name="Zubacova Z."/>
            <person name="Dolezal P."/>
            <person name="Malik S.B."/>
            <person name="Logsdon J.M. Jr."/>
            <person name="Henze K."/>
            <person name="Gupta A."/>
            <person name="Wang C.C."/>
            <person name="Dunne R.L."/>
            <person name="Upcroft J.A."/>
            <person name="Upcroft P."/>
            <person name="White O."/>
            <person name="Salzberg S.L."/>
            <person name="Tang P."/>
            <person name="Chiu C.-H."/>
            <person name="Lee Y.-S."/>
            <person name="Embley T.M."/>
            <person name="Coombs G.H."/>
            <person name="Mottram J.C."/>
            <person name="Tachezy J."/>
            <person name="Fraser-Liggett C.M."/>
            <person name="Johnson P.J."/>
        </authorList>
    </citation>
    <scope>NUCLEOTIDE SEQUENCE [LARGE SCALE GENOMIC DNA]</scope>
    <source>
        <strain evidence="2">G3</strain>
    </source>
</reference>
<feature type="compositionally biased region" description="Polar residues" evidence="1">
    <location>
        <begin position="180"/>
        <end position="190"/>
    </location>
</feature>
<dbReference type="AlphaFoldDB" id="A2G1W1"/>
<feature type="compositionally biased region" description="Basic and acidic residues" evidence="1">
    <location>
        <begin position="392"/>
        <end position="410"/>
    </location>
</feature>
<accession>A2G1W1</accession>
<feature type="compositionally biased region" description="Basic and acidic residues" evidence="1">
    <location>
        <begin position="313"/>
        <end position="325"/>
    </location>
</feature>
<dbReference type="KEGG" id="tva:4746522"/>
<feature type="compositionally biased region" description="Polar residues" evidence="1">
    <location>
        <begin position="369"/>
        <end position="391"/>
    </location>
</feature>
<evidence type="ECO:0000313" key="3">
    <source>
        <dbReference type="Proteomes" id="UP000001542"/>
    </source>
</evidence>
<proteinExistence type="predicted"/>
<organism evidence="2 3">
    <name type="scientific">Trichomonas vaginalis (strain ATCC PRA-98 / G3)</name>
    <dbReference type="NCBI Taxonomy" id="412133"/>
    <lineage>
        <taxon>Eukaryota</taxon>
        <taxon>Metamonada</taxon>
        <taxon>Parabasalia</taxon>
        <taxon>Trichomonadida</taxon>
        <taxon>Trichomonadidae</taxon>
        <taxon>Trichomonas</taxon>
    </lineage>
</organism>
<dbReference type="VEuPathDB" id="TrichDB:TVAGG3_1015630"/>
<feature type="compositionally biased region" description="Basic residues" evidence="1">
    <location>
        <begin position="225"/>
        <end position="234"/>
    </location>
</feature>
<evidence type="ECO:0000256" key="1">
    <source>
        <dbReference type="SAM" id="MobiDB-lite"/>
    </source>
</evidence>
<feature type="compositionally biased region" description="Basic and acidic residues" evidence="1">
    <location>
        <begin position="679"/>
        <end position="728"/>
    </location>
</feature>
<dbReference type="Proteomes" id="UP000001542">
    <property type="component" value="Unassembled WGS sequence"/>
</dbReference>
<feature type="compositionally biased region" description="Low complexity" evidence="1">
    <location>
        <begin position="149"/>
        <end position="165"/>
    </location>
</feature>
<feature type="compositionally biased region" description="Basic and acidic residues" evidence="1">
    <location>
        <begin position="460"/>
        <end position="520"/>
    </location>
</feature>
<feature type="region of interest" description="Disordered" evidence="1">
    <location>
        <begin position="144"/>
        <end position="198"/>
    </location>
</feature>
<feature type="region of interest" description="Disordered" evidence="1">
    <location>
        <begin position="651"/>
        <end position="743"/>
    </location>
</feature>
<protein>
    <submittedName>
        <fullName evidence="2">Uncharacterized protein</fullName>
    </submittedName>
</protein>
<name>A2G1W1_TRIV3</name>
<feature type="region of interest" description="Disordered" evidence="1">
    <location>
        <begin position="213"/>
        <end position="520"/>
    </location>
</feature>
<sequence>MHGSGYHSKPGGSYNENSHQRGRANKSLEFINSKHDQFGRSTLDNIPYRSNDQFYVSASPRKYSFGYSYSSYDSYDYYSDYYSSVTHGYSSSPRQTYETGGDELPSVYFDSDVEENSKLNTSKTLESSSSKSVSQTSTVSIPIFRFPSESKSSRNSNSKSNTTKSTKGHYKPPPLKEFTNVYSTTDTESTLPPKPKQDLLSPAPGFILHLDTPSEIDHTDYGHPIRPRNVKPRKPPPILQEEQKKKNTHTPVYEAPLQKIAESYRKAAQEEQKKENAKTTPIIPKITPNNPPPVEAIDQIPKQKKTKPQKVVTLDEIKEIKEKTIPKQTPIKADTPKSIDIIEEKPKPKKPKKNKKQKKNYEEPIVIFTDSQSVQSTQSIKTQPIIQLISEQKSDNKEPKSDKKETKTTDNNKTYNDAKSVANYRPKSEIKDNDFKTDINEIKSDKYDAKSVMNVKKYKTLTDTKNNDDIKSLDLTKSDKNKSSNDNEPKIKTNDDTKSVKNKIVTDNDKNDENDHKSTVDVHYINVENSESEITRQKQNQLQIKLDGKVEFNNRSGFALDKIMNSEHDELDDDSFFKDSMTGKHMADEDDVVELESPFMFQKQFFSPNQTEDNSLSLNTNQTNRAVAETISTISKPNDDDLDAKSLFVIKVQTPKKNDDTKSVKSTFVKKSKHSKHKSTADETKSDSREPKSGIREIKSDNKLPSPKFEEPKTEIDQIKPKKSDGIKSKSSQESLPKVQKNDSIYYESDESMNLNLDELLRKYKKQNVTLEVNDNEGVGSYLQEPPKSARVLSKPVEMDDSRSHKSHKHYDVPETIQSVLPTMDSEVKSAFRWEYYQETVPNVEKSQLMDKNDKLLPSIPNPSEPVLGWLKFQVGFIPICDNSESIQKASQIYDFESLLKEMRKE</sequence>
<feature type="compositionally biased region" description="Basic residues" evidence="1">
    <location>
        <begin position="347"/>
        <end position="358"/>
    </location>
</feature>
<feature type="compositionally biased region" description="Basic and acidic residues" evidence="1">
    <location>
        <begin position="262"/>
        <end position="277"/>
    </location>
</feature>
<reference evidence="2" key="1">
    <citation type="submission" date="2006-10" db="EMBL/GenBank/DDBJ databases">
        <authorList>
            <person name="Amadeo P."/>
            <person name="Zhao Q."/>
            <person name="Wortman J."/>
            <person name="Fraser-Liggett C."/>
            <person name="Carlton J."/>
        </authorList>
    </citation>
    <scope>NUCLEOTIDE SEQUENCE</scope>
    <source>
        <strain evidence="2">G3</strain>
    </source>
</reference>
<keyword evidence="3" id="KW-1185">Reference proteome</keyword>
<feature type="region of interest" description="Disordered" evidence="1">
    <location>
        <begin position="1"/>
        <end position="30"/>
    </location>
</feature>
<feature type="compositionally biased region" description="Basic residues" evidence="1">
    <location>
        <begin position="668"/>
        <end position="678"/>
    </location>
</feature>
<dbReference type="EMBL" id="DS114258">
    <property type="protein sequence ID" value="EAX88857.1"/>
    <property type="molecule type" value="Genomic_DNA"/>
</dbReference>
<dbReference type="InParanoid" id="A2G1W1"/>
<feature type="compositionally biased region" description="Polar residues" evidence="1">
    <location>
        <begin position="89"/>
        <end position="98"/>
    </location>
</feature>
<feature type="region of interest" description="Disordered" evidence="1">
    <location>
        <begin position="89"/>
        <end position="108"/>
    </location>
</feature>
<dbReference type="RefSeq" id="XP_001301787.1">
    <property type="nucleotide sequence ID" value="XM_001301786.1"/>
</dbReference>